<accession>A0A1A9W7E4</accession>
<dbReference type="VEuPathDB" id="VectorBase:GBRI008814"/>
<dbReference type="AlphaFoldDB" id="A0A1A9W7E4"/>
<organism evidence="2 3">
    <name type="scientific">Glossina brevipalpis</name>
    <dbReference type="NCBI Taxonomy" id="37001"/>
    <lineage>
        <taxon>Eukaryota</taxon>
        <taxon>Metazoa</taxon>
        <taxon>Ecdysozoa</taxon>
        <taxon>Arthropoda</taxon>
        <taxon>Hexapoda</taxon>
        <taxon>Insecta</taxon>
        <taxon>Pterygota</taxon>
        <taxon>Neoptera</taxon>
        <taxon>Endopterygota</taxon>
        <taxon>Diptera</taxon>
        <taxon>Brachycera</taxon>
        <taxon>Muscomorpha</taxon>
        <taxon>Hippoboscoidea</taxon>
        <taxon>Glossinidae</taxon>
        <taxon>Glossina</taxon>
    </lineage>
</organism>
<keyword evidence="3" id="KW-1185">Reference proteome</keyword>
<reference evidence="3" key="1">
    <citation type="submission" date="2014-03" db="EMBL/GenBank/DDBJ databases">
        <authorList>
            <person name="Aksoy S."/>
            <person name="Warren W."/>
            <person name="Wilson R.K."/>
        </authorList>
    </citation>
    <scope>NUCLEOTIDE SEQUENCE [LARGE SCALE GENOMIC DNA]</scope>
    <source>
        <strain evidence="3">IAEA</strain>
    </source>
</reference>
<evidence type="ECO:0000313" key="3">
    <source>
        <dbReference type="Proteomes" id="UP000091820"/>
    </source>
</evidence>
<feature type="compositionally biased region" description="Low complexity" evidence="1">
    <location>
        <begin position="71"/>
        <end position="96"/>
    </location>
</feature>
<protein>
    <submittedName>
        <fullName evidence="2">Uncharacterized protein</fullName>
    </submittedName>
</protein>
<evidence type="ECO:0000256" key="1">
    <source>
        <dbReference type="SAM" id="MobiDB-lite"/>
    </source>
</evidence>
<evidence type="ECO:0000313" key="2">
    <source>
        <dbReference type="EnsemblMetazoa" id="GBRI008814-PA"/>
    </source>
</evidence>
<feature type="region of interest" description="Disordered" evidence="1">
    <location>
        <begin position="71"/>
        <end position="104"/>
    </location>
</feature>
<proteinExistence type="predicted"/>
<reference evidence="2" key="2">
    <citation type="submission" date="2020-05" db="UniProtKB">
        <authorList>
            <consortium name="EnsemblMetazoa"/>
        </authorList>
    </citation>
    <scope>IDENTIFICATION</scope>
    <source>
        <strain evidence="2">IAEA</strain>
    </source>
</reference>
<dbReference type="Proteomes" id="UP000091820">
    <property type="component" value="Unassembled WGS sequence"/>
</dbReference>
<dbReference type="EnsemblMetazoa" id="GBRI008814-RA">
    <property type="protein sequence ID" value="GBRI008814-PA"/>
    <property type="gene ID" value="GBRI008814"/>
</dbReference>
<sequence length="186" mass="20541">MAKRLRELLATLINDQGTQTEILQITENEHYTNSDCATIDGLQRQQSAKEQECFIQKDHIYKLRKSASFTSSSTSSRHSIGSSITGTSSSISLHSSPLRNSTKTFKSDTMNTYQKWETTVESISYVTTKTVAISEYPAKNEDKYFSEKCHLRSRSPTPGPTSSSSGINVKVITMNGCHTQASGTAI</sequence>
<name>A0A1A9W7E4_9MUSC</name>